<accession>A0AAV4W0H7</accession>
<evidence type="ECO:0000313" key="1">
    <source>
        <dbReference type="EMBL" id="GIY75496.1"/>
    </source>
</evidence>
<dbReference type="Proteomes" id="UP001054837">
    <property type="component" value="Unassembled WGS sequence"/>
</dbReference>
<dbReference type="AlphaFoldDB" id="A0AAV4W0H7"/>
<proteinExistence type="predicted"/>
<keyword evidence="2" id="KW-1185">Reference proteome</keyword>
<dbReference type="EMBL" id="BPLQ01013869">
    <property type="protein sequence ID" value="GIY75496.1"/>
    <property type="molecule type" value="Genomic_DNA"/>
</dbReference>
<sequence length="83" mass="9616">MQRRRPRKKVTRPPKHTIVQQAAEKRRECFLDAQGHAAGWWVSGQQRNVSSLHSAPKTKFMAEWKVAAQNVEEFIMSRDVCPT</sequence>
<name>A0AAV4W0H7_9ARAC</name>
<comment type="caution">
    <text evidence="1">The sequence shown here is derived from an EMBL/GenBank/DDBJ whole genome shotgun (WGS) entry which is preliminary data.</text>
</comment>
<reference evidence="1 2" key="1">
    <citation type="submission" date="2021-06" db="EMBL/GenBank/DDBJ databases">
        <title>Caerostris darwini draft genome.</title>
        <authorList>
            <person name="Kono N."/>
            <person name="Arakawa K."/>
        </authorList>
    </citation>
    <scope>NUCLEOTIDE SEQUENCE [LARGE SCALE GENOMIC DNA]</scope>
</reference>
<protein>
    <submittedName>
        <fullName evidence="1">Uncharacterized protein</fullName>
    </submittedName>
</protein>
<evidence type="ECO:0000313" key="2">
    <source>
        <dbReference type="Proteomes" id="UP001054837"/>
    </source>
</evidence>
<organism evidence="1 2">
    <name type="scientific">Caerostris darwini</name>
    <dbReference type="NCBI Taxonomy" id="1538125"/>
    <lineage>
        <taxon>Eukaryota</taxon>
        <taxon>Metazoa</taxon>
        <taxon>Ecdysozoa</taxon>
        <taxon>Arthropoda</taxon>
        <taxon>Chelicerata</taxon>
        <taxon>Arachnida</taxon>
        <taxon>Araneae</taxon>
        <taxon>Araneomorphae</taxon>
        <taxon>Entelegynae</taxon>
        <taxon>Araneoidea</taxon>
        <taxon>Araneidae</taxon>
        <taxon>Caerostris</taxon>
    </lineage>
</organism>
<gene>
    <name evidence="1" type="ORF">CDAR_21571</name>
</gene>